<comment type="caution">
    <text evidence="1">The sequence shown here is derived from an EMBL/GenBank/DDBJ whole genome shotgun (WGS) entry which is preliminary data.</text>
</comment>
<keyword evidence="2" id="KW-1185">Reference proteome</keyword>
<reference evidence="1 2" key="1">
    <citation type="submission" date="2023-08" db="EMBL/GenBank/DDBJ databases">
        <authorList>
            <person name="Kumar R."/>
        </authorList>
    </citation>
    <scope>NUCLEOTIDE SEQUENCE [LARGE SCALE GENOMIC DNA]</scope>
    <source>
        <strain evidence="1 2">LUR13</strain>
    </source>
</reference>
<proteinExistence type="predicted"/>
<evidence type="ECO:0000313" key="2">
    <source>
        <dbReference type="Proteomes" id="UP001228171"/>
    </source>
</evidence>
<name>A0ABT9HFL8_9GAMM</name>
<dbReference type="Proteomes" id="UP001228171">
    <property type="component" value="Unassembled WGS sequence"/>
</dbReference>
<dbReference type="RefSeq" id="WP_305935652.1">
    <property type="nucleotide sequence ID" value="NZ_JAVAJI010000007.1"/>
</dbReference>
<accession>A0ABT9HFL8</accession>
<organism evidence="1 2">
    <name type="scientific">Psychrobacter faecalis</name>
    <dbReference type="NCBI Taxonomy" id="180588"/>
    <lineage>
        <taxon>Bacteria</taxon>
        <taxon>Pseudomonadati</taxon>
        <taxon>Pseudomonadota</taxon>
        <taxon>Gammaproteobacteria</taxon>
        <taxon>Moraxellales</taxon>
        <taxon>Moraxellaceae</taxon>
        <taxon>Psychrobacter</taxon>
    </lineage>
</organism>
<evidence type="ECO:0008006" key="3">
    <source>
        <dbReference type="Google" id="ProtNLM"/>
    </source>
</evidence>
<sequence>MSNMQRLKSTLLNKSNGKWYQKGKWYQRDKLYTGIIFFDKPDHQLEAYEVKNGEISKPYVSPCQIGLPSPIQIDSSGFCNEDEDEYGCGTIPQFYQGKLYQGMSYTFNEGICDREIYTIENGETENQIMWRTKLHEPSMFELRYEYDQSGFYYRNSRDDINFGYSKTCKETNQLEDIDITYIPKLNRITRFTAIDDIIHSKNYLDCPIPVPGIYELIENYQHFKFDTFIRLRISEDIVEDLFDKWAKNNSFIHVEFMYITGLNGLYNLEIFNDKEVFNSLKELRLKESEVLPQKIEQLKKCSNNFKLVIYK</sequence>
<evidence type="ECO:0000313" key="1">
    <source>
        <dbReference type="EMBL" id="MDP4544567.1"/>
    </source>
</evidence>
<gene>
    <name evidence="1" type="ORF">Q8P09_05700</name>
</gene>
<protein>
    <recommendedName>
        <fullName evidence="3">F-box associated domain-containing protein</fullName>
    </recommendedName>
</protein>
<dbReference type="EMBL" id="JAVAJI010000007">
    <property type="protein sequence ID" value="MDP4544567.1"/>
    <property type="molecule type" value="Genomic_DNA"/>
</dbReference>